<reference evidence="14" key="1">
    <citation type="submission" date="2022-07" db="EMBL/GenBank/DDBJ databases">
        <title>Phylogenomic reconstructions and comparative analyses of Kickxellomycotina fungi.</title>
        <authorList>
            <person name="Reynolds N.K."/>
            <person name="Stajich J.E."/>
            <person name="Barry K."/>
            <person name="Grigoriev I.V."/>
            <person name="Crous P."/>
            <person name="Smith M.E."/>
        </authorList>
    </citation>
    <scope>NUCLEOTIDE SEQUENCE</scope>
    <source>
        <strain evidence="14">NBRC 100468</strain>
    </source>
</reference>
<feature type="domain" description="Hexokinase C-terminal" evidence="13">
    <location>
        <begin position="222"/>
        <end position="469"/>
    </location>
</feature>
<dbReference type="PRINTS" id="PR00475">
    <property type="entry name" value="HEXOKINASE"/>
</dbReference>
<evidence type="ECO:0000313" key="15">
    <source>
        <dbReference type="Proteomes" id="UP001150538"/>
    </source>
</evidence>
<name>A0A9W8A7D3_9FUNG</name>
<organism evidence="14 15">
    <name type="scientific">Mycoemilia scoparia</name>
    <dbReference type="NCBI Taxonomy" id="417184"/>
    <lineage>
        <taxon>Eukaryota</taxon>
        <taxon>Fungi</taxon>
        <taxon>Fungi incertae sedis</taxon>
        <taxon>Zoopagomycota</taxon>
        <taxon>Kickxellomycotina</taxon>
        <taxon>Kickxellomycetes</taxon>
        <taxon>Kickxellales</taxon>
        <taxon>Kickxellaceae</taxon>
        <taxon>Mycoemilia</taxon>
    </lineage>
</organism>
<dbReference type="EC" id="2.7.1.-" evidence="11"/>
<dbReference type="InterPro" id="IPR043129">
    <property type="entry name" value="ATPase_NBD"/>
</dbReference>
<accession>A0A9W8A7D3</accession>
<evidence type="ECO:0000259" key="12">
    <source>
        <dbReference type="Pfam" id="PF00349"/>
    </source>
</evidence>
<dbReference type="GO" id="GO:0005524">
    <property type="term" value="F:ATP binding"/>
    <property type="evidence" value="ECO:0007669"/>
    <property type="project" value="UniProtKB-UniRule"/>
</dbReference>
<comment type="catalytic activity">
    <reaction evidence="9">
        <text>a D-hexose + ATP = a D-hexose 6-phosphate + ADP + H(+)</text>
        <dbReference type="Rhea" id="RHEA:22740"/>
        <dbReference type="ChEBI" id="CHEBI:4194"/>
        <dbReference type="ChEBI" id="CHEBI:15378"/>
        <dbReference type="ChEBI" id="CHEBI:30616"/>
        <dbReference type="ChEBI" id="CHEBI:229467"/>
        <dbReference type="ChEBI" id="CHEBI:456216"/>
        <dbReference type="EC" id="2.7.1.1"/>
    </reaction>
    <physiologicalReaction direction="left-to-right" evidence="9">
        <dbReference type="Rhea" id="RHEA:22741"/>
    </physiologicalReaction>
</comment>
<dbReference type="EMBL" id="JANBPU010000022">
    <property type="protein sequence ID" value="KAJ1919767.1"/>
    <property type="molecule type" value="Genomic_DNA"/>
</dbReference>
<dbReference type="GO" id="GO:0005739">
    <property type="term" value="C:mitochondrion"/>
    <property type="evidence" value="ECO:0007669"/>
    <property type="project" value="TreeGrafter"/>
</dbReference>
<evidence type="ECO:0000256" key="5">
    <source>
        <dbReference type="ARBA" id="ARBA00022741"/>
    </source>
</evidence>
<dbReference type="Gene3D" id="3.40.367.20">
    <property type="match status" value="1"/>
</dbReference>
<evidence type="ECO:0000313" key="14">
    <source>
        <dbReference type="EMBL" id="KAJ1919767.1"/>
    </source>
</evidence>
<protein>
    <recommendedName>
        <fullName evidence="11">Phosphotransferase</fullName>
        <ecNumber evidence="11">2.7.1.-</ecNumber>
    </recommendedName>
</protein>
<dbReference type="PANTHER" id="PTHR19443">
    <property type="entry name" value="HEXOKINASE"/>
    <property type="match status" value="1"/>
</dbReference>
<evidence type="ECO:0000256" key="1">
    <source>
        <dbReference type="ARBA" id="ARBA00004888"/>
    </source>
</evidence>
<dbReference type="PANTHER" id="PTHR19443:SF16">
    <property type="entry name" value="HEXOKINASE TYPE 1-RELATED"/>
    <property type="match status" value="1"/>
</dbReference>
<feature type="domain" description="Hexokinase N-terminal" evidence="12">
    <location>
        <begin position="19"/>
        <end position="215"/>
    </location>
</feature>
<dbReference type="GO" id="GO:0004340">
    <property type="term" value="F:glucokinase activity"/>
    <property type="evidence" value="ECO:0007669"/>
    <property type="project" value="TreeGrafter"/>
</dbReference>
<evidence type="ECO:0000256" key="4">
    <source>
        <dbReference type="ARBA" id="ARBA00022679"/>
    </source>
</evidence>
<evidence type="ECO:0000256" key="10">
    <source>
        <dbReference type="ARBA" id="ARBA00047905"/>
    </source>
</evidence>
<dbReference type="GO" id="GO:0006096">
    <property type="term" value="P:glycolytic process"/>
    <property type="evidence" value="ECO:0007669"/>
    <property type="project" value="UniProtKB-KW"/>
</dbReference>
<dbReference type="Proteomes" id="UP001150538">
    <property type="component" value="Unassembled WGS sequence"/>
</dbReference>
<keyword evidence="8 11" id="KW-0324">Glycolysis</keyword>
<keyword evidence="7 11" id="KW-0067">ATP-binding</keyword>
<evidence type="ECO:0000259" key="13">
    <source>
        <dbReference type="Pfam" id="PF03727"/>
    </source>
</evidence>
<gene>
    <name evidence="14" type="ORF">H4219_001797</name>
</gene>
<keyword evidence="15" id="KW-1185">Reference proteome</keyword>
<dbReference type="PROSITE" id="PS51748">
    <property type="entry name" value="HEXOKINASE_2"/>
    <property type="match status" value="1"/>
</dbReference>
<dbReference type="GO" id="GO:0001678">
    <property type="term" value="P:intracellular glucose homeostasis"/>
    <property type="evidence" value="ECO:0007669"/>
    <property type="project" value="InterPro"/>
</dbReference>
<comment type="pathway">
    <text evidence="1">Carbohydrate degradation; glycolysis; D-glyceraldehyde 3-phosphate and glycerone phosphate from D-glucose: step 1/4.</text>
</comment>
<evidence type="ECO:0000256" key="7">
    <source>
        <dbReference type="ARBA" id="ARBA00022840"/>
    </source>
</evidence>
<comment type="similarity">
    <text evidence="3 11">Belongs to the hexokinase family.</text>
</comment>
<dbReference type="InterPro" id="IPR022672">
    <property type="entry name" value="Hexokinase_N"/>
</dbReference>
<dbReference type="Pfam" id="PF00349">
    <property type="entry name" value="Hexokinase_1"/>
    <property type="match status" value="1"/>
</dbReference>
<evidence type="ECO:0000256" key="11">
    <source>
        <dbReference type="RuleBase" id="RU362007"/>
    </source>
</evidence>
<sequence>MEDCSTNITGATPEQIAAFKEVIDRFELTNDKISLATREFTDALNNGLKGEKDSLPMFPSLITGRPTGEEKGTYLGLTIDTGGLELHVSLVTLLGNRKLQRNVQKFTVAAPGQSNLMDFAADCVQQFVSTHDVRPDETLLSGGYIPLGFTFAFPMKHTSKVEGILMGWNKDFYAPGLVGRSVSRLLADAITRRNLKVKVVGVANNVVAELLAASYISPNTHIAAIFGTGTNAAYYESTKRLASRLPNNNDSPSSTTPATTATDDVMAINTEWGNFDPQGVILPVSLHDNKLDRKSTNPGRQRFEKMVGDRYLGEIARNMITYLIDCRVLFNGYSSEILNHMNSFATGYIHVIVADPTPELKECQAIFEETLNISPTTIVDRRIIREVCHLIGKRAARLAGVALSALLTESQYRGTDTTIALTGSVFTTYPQFSDIMKETMAKVLGAENAAKVSIEMQNHSLIGGSFVAMMALTQGEP</sequence>
<dbReference type="GO" id="GO:0005829">
    <property type="term" value="C:cytosol"/>
    <property type="evidence" value="ECO:0007669"/>
    <property type="project" value="TreeGrafter"/>
</dbReference>
<dbReference type="GO" id="GO:0006006">
    <property type="term" value="P:glucose metabolic process"/>
    <property type="evidence" value="ECO:0007669"/>
    <property type="project" value="TreeGrafter"/>
</dbReference>
<evidence type="ECO:0000256" key="6">
    <source>
        <dbReference type="ARBA" id="ARBA00022777"/>
    </source>
</evidence>
<comment type="catalytic activity">
    <reaction evidence="10">
        <text>D-fructose + ATP = D-fructose 6-phosphate + ADP + H(+)</text>
        <dbReference type="Rhea" id="RHEA:16125"/>
        <dbReference type="ChEBI" id="CHEBI:15378"/>
        <dbReference type="ChEBI" id="CHEBI:30616"/>
        <dbReference type="ChEBI" id="CHEBI:37721"/>
        <dbReference type="ChEBI" id="CHEBI:61527"/>
        <dbReference type="ChEBI" id="CHEBI:456216"/>
        <dbReference type="EC" id="2.7.1.1"/>
    </reaction>
    <physiologicalReaction direction="left-to-right" evidence="10">
        <dbReference type="Rhea" id="RHEA:16126"/>
    </physiologicalReaction>
</comment>
<evidence type="ECO:0000256" key="2">
    <source>
        <dbReference type="ARBA" id="ARBA00005028"/>
    </source>
</evidence>
<keyword evidence="6 11" id="KW-0418">Kinase</keyword>
<proteinExistence type="inferred from homology"/>
<dbReference type="Pfam" id="PF03727">
    <property type="entry name" value="Hexokinase_2"/>
    <property type="match status" value="1"/>
</dbReference>
<dbReference type="OrthoDB" id="419537at2759"/>
<comment type="pathway">
    <text evidence="2">Carbohydrate metabolism; hexose metabolism.</text>
</comment>
<comment type="caution">
    <text evidence="14">The sequence shown here is derived from an EMBL/GenBank/DDBJ whole genome shotgun (WGS) entry which is preliminary data.</text>
</comment>
<dbReference type="AlphaFoldDB" id="A0A9W8A7D3"/>
<evidence type="ECO:0000256" key="9">
    <source>
        <dbReference type="ARBA" id="ARBA00044613"/>
    </source>
</evidence>
<dbReference type="GO" id="GO:0005536">
    <property type="term" value="F:D-glucose binding"/>
    <property type="evidence" value="ECO:0007669"/>
    <property type="project" value="InterPro"/>
</dbReference>
<dbReference type="Gene3D" id="3.30.420.40">
    <property type="match status" value="1"/>
</dbReference>
<dbReference type="InterPro" id="IPR001312">
    <property type="entry name" value="Hexokinase"/>
</dbReference>
<dbReference type="InterPro" id="IPR022673">
    <property type="entry name" value="Hexokinase_C"/>
</dbReference>
<evidence type="ECO:0000256" key="3">
    <source>
        <dbReference type="ARBA" id="ARBA00009225"/>
    </source>
</evidence>
<dbReference type="GO" id="GO:0008865">
    <property type="term" value="F:fructokinase activity"/>
    <property type="evidence" value="ECO:0007669"/>
    <property type="project" value="TreeGrafter"/>
</dbReference>
<keyword evidence="5 11" id="KW-0547">Nucleotide-binding</keyword>
<evidence type="ECO:0000256" key="8">
    <source>
        <dbReference type="ARBA" id="ARBA00023152"/>
    </source>
</evidence>
<keyword evidence="4 11" id="KW-0808">Transferase</keyword>
<dbReference type="SUPFAM" id="SSF53067">
    <property type="entry name" value="Actin-like ATPase domain"/>
    <property type="match status" value="2"/>
</dbReference>